<feature type="region of interest" description="Disordered" evidence="1">
    <location>
        <begin position="1"/>
        <end position="39"/>
    </location>
</feature>
<dbReference type="EMBL" id="JBJQOH010000004">
    <property type="protein sequence ID" value="KAL3688377.1"/>
    <property type="molecule type" value="Genomic_DNA"/>
</dbReference>
<name>A0ABD3HD33_9MARC</name>
<feature type="region of interest" description="Disordered" evidence="1">
    <location>
        <begin position="57"/>
        <end position="113"/>
    </location>
</feature>
<dbReference type="Proteomes" id="UP001633002">
    <property type="component" value="Unassembled WGS sequence"/>
</dbReference>
<feature type="compositionally biased region" description="Basic and acidic residues" evidence="1">
    <location>
        <begin position="128"/>
        <end position="137"/>
    </location>
</feature>
<dbReference type="AlphaFoldDB" id="A0ABD3HD33"/>
<comment type="caution">
    <text evidence="2">The sequence shown here is derived from an EMBL/GenBank/DDBJ whole genome shotgun (WGS) entry which is preliminary data.</text>
</comment>
<protein>
    <submittedName>
        <fullName evidence="2">Uncharacterized protein</fullName>
    </submittedName>
</protein>
<feature type="region of interest" description="Disordered" evidence="1">
    <location>
        <begin position="118"/>
        <end position="137"/>
    </location>
</feature>
<accession>A0ABD3HD33</accession>
<reference evidence="2 3" key="1">
    <citation type="submission" date="2024-09" db="EMBL/GenBank/DDBJ databases">
        <title>Chromosome-scale assembly of Riccia sorocarpa.</title>
        <authorList>
            <person name="Paukszto L."/>
        </authorList>
    </citation>
    <scope>NUCLEOTIDE SEQUENCE [LARGE SCALE GENOMIC DNA]</scope>
    <source>
        <strain evidence="2">LP-2024</strain>
        <tissue evidence="2">Aerial parts of the thallus</tissue>
    </source>
</reference>
<sequence>MEVEEHKGTHSEVRAPEVEIAGVNGEFHPEVTSPGSKEKFVDHIKEKLALVKEKIIGHAYTPPQSPAKAKTPHGDRQEFEVAPPSAASSSHEAHTPRGAGVSRPAFDDADIPEGGLVMTAAPEEPEPPEEHHHGLKEKIKQVLDFPVPDTTVTPTKDFDETVPPNLKRLELSVCLPDMAERIRLKEPRGVFCPSWS</sequence>
<organism evidence="2 3">
    <name type="scientific">Riccia sorocarpa</name>
    <dbReference type="NCBI Taxonomy" id="122646"/>
    <lineage>
        <taxon>Eukaryota</taxon>
        <taxon>Viridiplantae</taxon>
        <taxon>Streptophyta</taxon>
        <taxon>Embryophyta</taxon>
        <taxon>Marchantiophyta</taxon>
        <taxon>Marchantiopsida</taxon>
        <taxon>Marchantiidae</taxon>
        <taxon>Marchantiales</taxon>
        <taxon>Ricciaceae</taxon>
        <taxon>Riccia</taxon>
    </lineage>
</organism>
<evidence type="ECO:0000313" key="3">
    <source>
        <dbReference type="Proteomes" id="UP001633002"/>
    </source>
</evidence>
<evidence type="ECO:0000313" key="2">
    <source>
        <dbReference type="EMBL" id="KAL3688377.1"/>
    </source>
</evidence>
<keyword evidence="3" id="KW-1185">Reference proteome</keyword>
<feature type="compositionally biased region" description="Basic and acidic residues" evidence="1">
    <location>
        <begin position="1"/>
        <end position="17"/>
    </location>
</feature>
<proteinExistence type="predicted"/>
<evidence type="ECO:0000256" key="1">
    <source>
        <dbReference type="SAM" id="MobiDB-lite"/>
    </source>
</evidence>
<gene>
    <name evidence="2" type="ORF">R1sor_014686</name>
</gene>